<gene>
    <name evidence="2" type="ORF">GOODEAATRI_005312</name>
</gene>
<organism evidence="2 3">
    <name type="scientific">Goodea atripinnis</name>
    <dbReference type="NCBI Taxonomy" id="208336"/>
    <lineage>
        <taxon>Eukaryota</taxon>
        <taxon>Metazoa</taxon>
        <taxon>Chordata</taxon>
        <taxon>Craniata</taxon>
        <taxon>Vertebrata</taxon>
        <taxon>Euteleostomi</taxon>
        <taxon>Actinopterygii</taxon>
        <taxon>Neopterygii</taxon>
        <taxon>Teleostei</taxon>
        <taxon>Neoteleostei</taxon>
        <taxon>Acanthomorphata</taxon>
        <taxon>Ovalentaria</taxon>
        <taxon>Atherinomorphae</taxon>
        <taxon>Cyprinodontiformes</taxon>
        <taxon>Goodeidae</taxon>
        <taxon>Goodea</taxon>
    </lineage>
</organism>
<name>A0ABV0MRE4_9TELE</name>
<feature type="signal peptide" evidence="1">
    <location>
        <begin position="1"/>
        <end position="22"/>
    </location>
</feature>
<keyword evidence="3" id="KW-1185">Reference proteome</keyword>
<sequence length="100" mass="11556">MFHHSVVFLFLVSQLCLKPTSSQHVFSIIPISRYFGCTQKNLCINYLQISRCDTSSPTKKKMRFYRSYEETIMRSACPGSTDSVSFWWVGSAGLKWQETT</sequence>
<accession>A0ABV0MRE4</accession>
<reference evidence="2 3" key="1">
    <citation type="submission" date="2021-06" db="EMBL/GenBank/DDBJ databases">
        <authorList>
            <person name="Palmer J.M."/>
        </authorList>
    </citation>
    <scope>NUCLEOTIDE SEQUENCE [LARGE SCALE GENOMIC DNA]</scope>
    <source>
        <strain evidence="2 3">GA_2019</strain>
        <tissue evidence="2">Muscle</tissue>
    </source>
</reference>
<evidence type="ECO:0000313" key="2">
    <source>
        <dbReference type="EMBL" id="MEQ2161008.1"/>
    </source>
</evidence>
<keyword evidence="1" id="KW-0732">Signal</keyword>
<protein>
    <recommendedName>
        <fullName evidence="4">Secreted protein</fullName>
    </recommendedName>
</protein>
<evidence type="ECO:0000256" key="1">
    <source>
        <dbReference type="SAM" id="SignalP"/>
    </source>
</evidence>
<dbReference type="Proteomes" id="UP001476798">
    <property type="component" value="Unassembled WGS sequence"/>
</dbReference>
<evidence type="ECO:0008006" key="4">
    <source>
        <dbReference type="Google" id="ProtNLM"/>
    </source>
</evidence>
<proteinExistence type="predicted"/>
<evidence type="ECO:0000313" key="3">
    <source>
        <dbReference type="Proteomes" id="UP001476798"/>
    </source>
</evidence>
<comment type="caution">
    <text evidence="2">The sequence shown here is derived from an EMBL/GenBank/DDBJ whole genome shotgun (WGS) entry which is preliminary data.</text>
</comment>
<feature type="chain" id="PRO_5047457646" description="Secreted protein" evidence="1">
    <location>
        <begin position="23"/>
        <end position="100"/>
    </location>
</feature>
<dbReference type="EMBL" id="JAHRIO010010236">
    <property type="protein sequence ID" value="MEQ2161008.1"/>
    <property type="molecule type" value="Genomic_DNA"/>
</dbReference>